<dbReference type="InterPro" id="IPR042320">
    <property type="entry name" value="MMS22-like"/>
</dbReference>
<dbReference type="STRING" id="77166.U4UH47"/>
<evidence type="ECO:0000256" key="5">
    <source>
        <dbReference type="ARBA" id="ARBA00022454"/>
    </source>
</evidence>
<keyword evidence="11" id="KW-0472">Membrane</keyword>
<evidence type="ECO:0000256" key="4">
    <source>
        <dbReference type="ARBA" id="ARBA00021061"/>
    </source>
</evidence>
<evidence type="ECO:0000313" key="15">
    <source>
        <dbReference type="Proteomes" id="UP000030742"/>
    </source>
</evidence>
<keyword evidence="9" id="KW-0539">Nucleus</keyword>
<keyword evidence="6" id="KW-0227">DNA damage</keyword>
<keyword evidence="11" id="KW-1133">Transmembrane helix</keyword>
<comment type="subcellular location">
    <subcellularLocation>
        <location evidence="2">Chromosome</location>
    </subcellularLocation>
    <subcellularLocation>
        <location evidence="1">Nucleus</location>
    </subcellularLocation>
</comment>
<dbReference type="GO" id="GO:0006325">
    <property type="term" value="P:chromatin organization"/>
    <property type="evidence" value="ECO:0007669"/>
    <property type="project" value="UniProtKB-KW"/>
</dbReference>
<feature type="domain" description="Protein MMS22-like N-terminal" evidence="12">
    <location>
        <begin position="201"/>
        <end position="518"/>
    </location>
</feature>
<dbReference type="GO" id="GO:0000724">
    <property type="term" value="P:double-strand break repair via homologous recombination"/>
    <property type="evidence" value="ECO:0007669"/>
    <property type="project" value="InterPro"/>
</dbReference>
<evidence type="ECO:0000313" key="14">
    <source>
        <dbReference type="EMBL" id="ERL93319.1"/>
    </source>
</evidence>
<evidence type="ECO:0000256" key="3">
    <source>
        <dbReference type="ARBA" id="ARBA00006585"/>
    </source>
</evidence>
<dbReference type="InterPro" id="IPR029424">
    <property type="entry name" value="MMS22L_C"/>
</dbReference>
<dbReference type="EMBL" id="KB632353">
    <property type="protein sequence ID" value="ERL93319.1"/>
    <property type="molecule type" value="Genomic_DNA"/>
</dbReference>
<name>U4UH47_DENPD</name>
<dbReference type="Pfam" id="PF14911">
    <property type="entry name" value="MMS22L_C"/>
    <property type="match status" value="1"/>
</dbReference>
<dbReference type="InterPro" id="IPR016024">
    <property type="entry name" value="ARM-type_fold"/>
</dbReference>
<evidence type="ECO:0000256" key="8">
    <source>
        <dbReference type="ARBA" id="ARBA00023204"/>
    </source>
</evidence>
<feature type="domain" description="MMS22-like C-terminal" evidence="13">
    <location>
        <begin position="650"/>
        <end position="987"/>
    </location>
</feature>
<organism evidence="14 15">
    <name type="scientific">Dendroctonus ponderosae</name>
    <name type="common">Mountain pine beetle</name>
    <dbReference type="NCBI Taxonomy" id="77166"/>
    <lineage>
        <taxon>Eukaryota</taxon>
        <taxon>Metazoa</taxon>
        <taxon>Ecdysozoa</taxon>
        <taxon>Arthropoda</taxon>
        <taxon>Hexapoda</taxon>
        <taxon>Insecta</taxon>
        <taxon>Pterygota</taxon>
        <taxon>Neoptera</taxon>
        <taxon>Endopterygota</taxon>
        <taxon>Coleoptera</taxon>
        <taxon>Polyphaga</taxon>
        <taxon>Cucujiformia</taxon>
        <taxon>Curculionidae</taxon>
        <taxon>Scolytinae</taxon>
        <taxon>Dendroctonus</taxon>
    </lineage>
</organism>
<proteinExistence type="inferred from homology"/>
<dbReference type="AlphaFoldDB" id="U4UH47"/>
<reference evidence="14 15" key="1">
    <citation type="journal article" date="2013" name="Genome Biol.">
        <title>Draft genome of the mountain pine beetle, Dendroctonus ponderosae Hopkins, a major forest pest.</title>
        <authorList>
            <person name="Keeling C.I."/>
            <person name="Yuen M.M."/>
            <person name="Liao N.Y."/>
            <person name="Docking T.R."/>
            <person name="Chan S.K."/>
            <person name="Taylor G.A."/>
            <person name="Palmquist D.L."/>
            <person name="Jackman S.D."/>
            <person name="Nguyen A."/>
            <person name="Li M."/>
            <person name="Henderson H."/>
            <person name="Janes J.K."/>
            <person name="Zhao Y."/>
            <person name="Pandoh P."/>
            <person name="Moore R."/>
            <person name="Sperling F.A."/>
            <person name="Huber D.P."/>
            <person name="Birol I."/>
            <person name="Jones S.J."/>
            <person name="Bohlmann J."/>
        </authorList>
    </citation>
    <scope>NUCLEOTIDE SEQUENCE</scope>
</reference>
<dbReference type="PANTHER" id="PTHR28547:SF1">
    <property type="entry name" value="PROTEIN MMS22-LIKE"/>
    <property type="match status" value="1"/>
</dbReference>
<evidence type="ECO:0000256" key="9">
    <source>
        <dbReference type="ARBA" id="ARBA00023242"/>
    </source>
</evidence>
<keyword evidence="8" id="KW-0234">DNA repair</keyword>
<keyword evidence="7" id="KW-0156">Chromatin regulator</keyword>
<evidence type="ECO:0000259" key="13">
    <source>
        <dbReference type="Pfam" id="PF14911"/>
    </source>
</evidence>
<dbReference type="InterPro" id="IPR029425">
    <property type="entry name" value="MMS22L_N"/>
</dbReference>
<gene>
    <name evidence="14" type="ORF">D910_10613</name>
</gene>
<protein>
    <recommendedName>
        <fullName evidence="4">Protein MMS22-like</fullName>
    </recommendedName>
    <alternativeName>
        <fullName evidence="10">Methyl methanesulfonate-sensitivity protein 22-like</fullName>
    </alternativeName>
</protein>
<dbReference type="SUPFAM" id="SSF48371">
    <property type="entry name" value="ARM repeat"/>
    <property type="match status" value="1"/>
</dbReference>
<comment type="similarity">
    <text evidence="3">Belongs to the MMS22 family. MMS22L subfamily.</text>
</comment>
<accession>U4UH47</accession>
<dbReference type="GO" id="GO:0043596">
    <property type="term" value="C:nuclear replication fork"/>
    <property type="evidence" value="ECO:0007669"/>
    <property type="project" value="TreeGrafter"/>
</dbReference>
<dbReference type="PANTHER" id="PTHR28547">
    <property type="entry name" value="PROTEIN MMS22-LIKE"/>
    <property type="match status" value="1"/>
</dbReference>
<sequence>MFRTYQFDCCKGGPDDLREHFRTTFNNATRRTVAELRLCRIGPYVYYNSEIMDDFGVLMRLIRSKWCSVQEVVLLSDSGSSGEALAARTFINVAFDAIVQCLSGLEENHRQPVQEKLLKCLRVFMKCVVSAAALNEGVVYNIKTSRQETCRFFIYFHTLLDLYYYVTILYYLCGPTAEIIEEILETVLKNLLVIFKVKHESKQTACSCVENFWLIMQLIAEKTEPARPLFWNTFNRVLLQENPVVALSFLKELAHVHRFDCQFQDVGARSERIVPNYKFLETKFKELLSSSNCESLLTSLRTIEPLICDLWLKEGKIEILQMIWDFYSKRLNVSQNSSGQDASALSIVEAIDNVMFCPKNSSEDFEMFVGILVFYLKEYPTHWGKIKGRIYSGLGPNKIKDLTETGIRHVMMLFLGLSSIYFEEIEKKMLAFLANLPKGKKYTVPVWNMYAAIVLKYVRESRSVEKLAPAISEMLQQAAASQKTFHLIKNFLENLESIINHSANMQLHQWLLFGNWLGQYQAVCYFPDLTYSLNVILRLLDKCSNADSWGCWEEFFKNTLYPNLKQLAAAANSPAVIGKIAGKLALSYNNIASEAFAYFTSETVSPKVASMFLEVVLDSYPDSLILTSQQEQILLQSWTNICFLTAEPQCELTKMIIKLDIFPPALKERLKTADDPMGSFLEYVGGNSADCFKLTEVALVNLAKTLGQYLANPDSEQTVLGIYKYASLAFLSCGSLIYNRNKPVTILTKLVHILLFPNDFMLGKRALHNFVLSAVRKHWTVFFDAFVKLNGTSDPYLERTLRDMVIKYLPYFPSTDSPVVDCLKNEKLSQVILEKISQSYFKLPIKESDANLLKALKIVSDVASTTGSLPLFQRIVRETLYGLFEVVIFHSQRSSAIAVIKHITNSPLFIHVRPQFKQTVIEITDKNIALNTINYFQLMSCLSKFVPRDIREVLETIKSHVGNVERLRGISYDRTLRLHLEKLEQSLQYS</sequence>
<keyword evidence="11" id="KW-0812">Transmembrane</keyword>
<dbReference type="OrthoDB" id="8193282at2759"/>
<dbReference type="GO" id="GO:0031297">
    <property type="term" value="P:replication fork processing"/>
    <property type="evidence" value="ECO:0007669"/>
    <property type="project" value="InterPro"/>
</dbReference>
<evidence type="ECO:0000256" key="7">
    <source>
        <dbReference type="ARBA" id="ARBA00022853"/>
    </source>
</evidence>
<evidence type="ECO:0000256" key="1">
    <source>
        <dbReference type="ARBA" id="ARBA00004123"/>
    </source>
</evidence>
<feature type="transmembrane region" description="Helical" evidence="11">
    <location>
        <begin position="152"/>
        <end position="172"/>
    </location>
</feature>
<evidence type="ECO:0000259" key="12">
    <source>
        <dbReference type="Pfam" id="PF14910"/>
    </source>
</evidence>
<keyword evidence="5" id="KW-0158">Chromosome</keyword>
<evidence type="ECO:0000256" key="2">
    <source>
        <dbReference type="ARBA" id="ARBA00004286"/>
    </source>
</evidence>
<evidence type="ECO:0000256" key="11">
    <source>
        <dbReference type="SAM" id="Phobius"/>
    </source>
</evidence>
<evidence type="ECO:0000256" key="6">
    <source>
        <dbReference type="ARBA" id="ARBA00022763"/>
    </source>
</evidence>
<evidence type="ECO:0000256" key="10">
    <source>
        <dbReference type="ARBA" id="ARBA00033326"/>
    </source>
</evidence>
<dbReference type="Proteomes" id="UP000030742">
    <property type="component" value="Unassembled WGS sequence"/>
</dbReference>
<dbReference type="Pfam" id="PF14910">
    <property type="entry name" value="MMS22L_N"/>
    <property type="match status" value="1"/>
</dbReference>